<feature type="domain" description="F-box" evidence="2">
    <location>
        <begin position="8"/>
        <end position="45"/>
    </location>
</feature>
<feature type="compositionally biased region" description="Acidic residues" evidence="1">
    <location>
        <begin position="359"/>
        <end position="383"/>
    </location>
</feature>
<organism evidence="3 4">
    <name type="scientific">Actinomortierella ambigua</name>
    <dbReference type="NCBI Taxonomy" id="1343610"/>
    <lineage>
        <taxon>Eukaryota</taxon>
        <taxon>Fungi</taxon>
        <taxon>Fungi incertae sedis</taxon>
        <taxon>Mucoromycota</taxon>
        <taxon>Mortierellomycotina</taxon>
        <taxon>Mortierellomycetes</taxon>
        <taxon>Mortierellales</taxon>
        <taxon>Mortierellaceae</taxon>
        <taxon>Actinomortierella</taxon>
    </lineage>
</organism>
<comment type="caution">
    <text evidence="3">The sequence shown here is derived from an EMBL/GenBank/DDBJ whole genome shotgun (WGS) entry which is preliminary data.</text>
</comment>
<dbReference type="SUPFAM" id="SSF52047">
    <property type="entry name" value="RNI-like"/>
    <property type="match status" value="1"/>
</dbReference>
<protein>
    <recommendedName>
        <fullName evidence="2">F-box domain-containing protein</fullName>
    </recommendedName>
</protein>
<evidence type="ECO:0000313" key="3">
    <source>
        <dbReference type="EMBL" id="KAG0260811.1"/>
    </source>
</evidence>
<dbReference type="EMBL" id="JAAAJB010000237">
    <property type="protein sequence ID" value="KAG0260811.1"/>
    <property type="molecule type" value="Genomic_DNA"/>
</dbReference>
<dbReference type="InterPro" id="IPR036047">
    <property type="entry name" value="F-box-like_dom_sf"/>
</dbReference>
<name>A0A9P6Q749_9FUNG</name>
<gene>
    <name evidence="3" type="ORF">DFQ27_003329</name>
</gene>
<dbReference type="Proteomes" id="UP000807716">
    <property type="component" value="Unassembled WGS sequence"/>
</dbReference>
<dbReference type="Pfam" id="PF12937">
    <property type="entry name" value="F-box-like"/>
    <property type="match status" value="1"/>
</dbReference>
<proteinExistence type="predicted"/>
<sequence length="511" mass="58533">MNAMDLPELRLMLARHLSPADLQACALVCRAWHRTFNAFVWSRVTVIHLPDADRLHSPIRSDCCAGPPCKRCGWRQAVGNNGHFIRHLIFQDILEDSQLQEFLGLFKEKCTLLSALAFRKCAVGIENYAPIWDLLEQNPGLQYVSTDNVMYLTRSLNLTNLKILEVNASLSVDDVRYLLAAFPLLQDLTLSCALSSSSQLANEKINVDESARDRPSPLRRLAMGNLKDAPGIGPLLERCPNLEHLELQHLYTVDSTTIRVLQSGLLSRLTSVSFDQCIKGGVAQQVIRVLPHHQIRELRISRADTDSIHDIVKYLGQWVEHLSFERPWACVLLEHLVIPIALERQYCDDPGRHEPAAVTEEDEGDEENEIGEGEEEKEEEDDDEKAILIFDDATVREQRLAEELFMERLSALTRLRRLVLSNRPSINMGSENDMSWRLMTGLSWLKGLRRLELLHLGHRRHLQGIAEYHWMRQHFVSLSKLVVSEVGNEQKRDWLRVHWPQLTVVELLDKE</sequence>
<dbReference type="InterPro" id="IPR001810">
    <property type="entry name" value="F-box_dom"/>
</dbReference>
<evidence type="ECO:0000313" key="4">
    <source>
        <dbReference type="Proteomes" id="UP000807716"/>
    </source>
</evidence>
<evidence type="ECO:0000259" key="2">
    <source>
        <dbReference type="Pfam" id="PF12937"/>
    </source>
</evidence>
<accession>A0A9P6Q749</accession>
<dbReference type="OrthoDB" id="2442110at2759"/>
<dbReference type="InterPro" id="IPR032675">
    <property type="entry name" value="LRR_dom_sf"/>
</dbReference>
<evidence type="ECO:0000256" key="1">
    <source>
        <dbReference type="SAM" id="MobiDB-lite"/>
    </source>
</evidence>
<keyword evidence="4" id="KW-1185">Reference proteome</keyword>
<dbReference type="Gene3D" id="3.80.10.10">
    <property type="entry name" value="Ribonuclease Inhibitor"/>
    <property type="match status" value="1"/>
</dbReference>
<feature type="region of interest" description="Disordered" evidence="1">
    <location>
        <begin position="349"/>
        <end position="383"/>
    </location>
</feature>
<dbReference type="SUPFAM" id="SSF81383">
    <property type="entry name" value="F-box domain"/>
    <property type="match status" value="1"/>
</dbReference>
<reference evidence="3" key="1">
    <citation type="journal article" date="2020" name="Fungal Divers.">
        <title>Resolving the Mortierellaceae phylogeny through synthesis of multi-gene phylogenetics and phylogenomics.</title>
        <authorList>
            <person name="Vandepol N."/>
            <person name="Liber J."/>
            <person name="Desiro A."/>
            <person name="Na H."/>
            <person name="Kennedy M."/>
            <person name="Barry K."/>
            <person name="Grigoriev I.V."/>
            <person name="Miller A.N."/>
            <person name="O'Donnell K."/>
            <person name="Stajich J.E."/>
            <person name="Bonito G."/>
        </authorList>
    </citation>
    <scope>NUCLEOTIDE SEQUENCE</scope>
    <source>
        <strain evidence="3">BC1065</strain>
    </source>
</reference>
<dbReference type="AlphaFoldDB" id="A0A9P6Q749"/>